<evidence type="ECO:0000256" key="3">
    <source>
        <dbReference type="SAM" id="SignalP"/>
    </source>
</evidence>
<reference evidence="7" key="2">
    <citation type="submission" date="2017-05" db="EMBL/GenBank/DDBJ databases">
        <title>Improved OligoMM genomes.</title>
        <authorList>
            <person name="Garzetti D."/>
        </authorList>
    </citation>
    <scope>NUCLEOTIDE SEQUENCE [LARGE SCALE GENOMIC DNA]</scope>
    <source>
        <strain evidence="7">KB18</strain>
    </source>
</reference>
<feature type="domain" description="SLH" evidence="4">
    <location>
        <begin position="1535"/>
        <end position="1590"/>
    </location>
</feature>
<feature type="domain" description="SLH" evidence="4">
    <location>
        <begin position="1479"/>
        <end position="1534"/>
    </location>
</feature>
<keyword evidence="7" id="KW-1185">Reference proteome</keyword>
<feature type="chain" id="PRO_5043713866" evidence="3">
    <location>
        <begin position="25"/>
        <end position="1590"/>
    </location>
</feature>
<feature type="region of interest" description="Disordered" evidence="2">
    <location>
        <begin position="1379"/>
        <end position="1418"/>
    </location>
</feature>
<evidence type="ECO:0000313" key="6">
    <source>
        <dbReference type="EMBL" id="QQR30723.1"/>
    </source>
</evidence>
<keyword evidence="3" id="KW-0732">Signal</keyword>
<proteinExistence type="predicted"/>
<sequence>MKKIISILLSLALCLGMWPPVALAVEGDQNVTVLTVQDNQSISLQEKDGQPQYVIYNGMNPAGNGTFTSLVLTGSAQSASITFSRTLPEGTSVTLRDLRITTTDNQSSLYICGNREIGIEGNVSVSAAVPPIWINKGAVVSMTGPGNLTVTHDKGKAVINNDGSLTIDVKGDVRMEALNGTLFKNNSDEHPISISAKNITLSDSTDNTSFAGVTLTLSDTSSVNGQTPAAKMEKDGVTTYLLADQLDAALANSGNAGATFTLLANVERTNTLNIKVNCTLDLGGHNITFTGTEYVWVQGSVTAMTIRGEGEIISEQSHALAVNGSVTLEGGTFTSNGENSAGVYVNSASASLSVTGEYVTIRNTGGGYGLAVNSAQSVQLSAGICEGEKAIEVFGSGNLASLLAEGCAYYRDGTPIALEADGQELTGTVTVKACNHAGEGVCTYTHNENTSTHTKTCLACGKTWDAENCDYGEYTHNDTSHTRICKLCGYQNVEAHNIKCTAEASGTVIAVSEACKTCGYGKDLGTVTIHIPKLVYGDLTGVVTAENTLTEPVSVAGNVKNPLGETVIFSDHAIIDPPTMATLTGNALLSAGEHKIKINIVIIRDENALAECELTFNVAPALLTADMVTLSAESATYSGTEQKPALSVQQGETTLTEGTDYEVSYKRGDAATTDFTNAGTVNITVTGKGNYTGSVEKTYTIGKATPTIAWANNSPVELTYTGQSVAIEPTVTLVNDENFSGTITYTYGTYSGPDLPTNVGTYSIKASIAEQGNYTAAQSEEMTLTIKKADVTVTAPTAKTLTYTGEAQALVEAGTANVGDMVYSTAQDGTYTKNIPTGTNAGTYDVWYKVEGTDNYNGTAPAKVAVTINKASHENVTVETSAKFGASRTYDIGGMLPDGAELGNITVSGGIFANPQPAVNEGVLSYTLAADQTNVNKIGTVTVPVSSSTNYNAFDLMIKITVADVDIPELTVDAISVTYTGQSVSDLKISGTAVANGTPVKGGWSFVPGQALTDVADSGLKEVIFTPEDSTLYGKAKGYAQVQIGKATPTLRLTASPTATTGGDVTFSLSGLPDGSTANLACYDKDITVTKNQDGTFTANIPQGGTDTTYTFTAAYAGDSNHEKANTSCSVQRKALTELPDPPADDGSNKFKLVMEEGISEVPAGLKTNASLDTPEELEAVMKTKVTEQTPTIPATNTAVYDVALLVSTDGGGNWTAATKDNFPAGGLTVTLPYPSGTDSSYTFTVVHMFTTTDFGNVIGDIETPTVTNTANGLRFTVTGLSPISVGWEKKSSGSSGGGGGWVSYYSVKVNESEHGKVTADRTSIYAGSTVTLTVQPDEGYKLDKITVTDSQNQAVELTEKNGKYTFKMPSRNVTVKADFVPAGSPSPEPIGSPSPLPSGSPTPTTSPSPSPKPWRNPFPDVSDTSWYIKAVEFVCKNGLMAGYENGKFGPNDSMTRAQFAQIIYNKAGRPQAGSGVFSDVTTGWYVNAVNWATAEGIVTGVGGGRFAPDRPITRQDLAVMLWRYAGSPEPRKNELDFSDAGKVSTYAWKALCWANENGIVRGKGNGILDPKGKATRAEVAQMLMNYLNK</sequence>
<organism evidence="6 8">
    <name type="scientific">Acutalibacter muris</name>
    <dbReference type="NCBI Taxonomy" id="1796620"/>
    <lineage>
        <taxon>Bacteria</taxon>
        <taxon>Bacillati</taxon>
        <taxon>Bacillota</taxon>
        <taxon>Clostridia</taxon>
        <taxon>Eubacteriales</taxon>
        <taxon>Acutalibacteraceae</taxon>
        <taxon>Acutalibacter</taxon>
    </lineage>
</organism>
<dbReference type="InterPro" id="IPR001119">
    <property type="entry name" value="SLH_dom"/>
</dbReference>
<dbReference type="EMBL" id="CP021422">
    <property type="protein sequence ID" value="ASB41465.1"/>
    <property type="molecule type" value="Genomic_DNA"/>
</dbReference>
<keyword evidence="1" id="KW-0677">Repeat</keyword>
<evidence type="ECO:0000313" key="7">
    <source>
        <dbReference type="Proteomes" id="UP000196710"/>
    </source>
</evidence>
<dbReference type="RefSeq" id="WP_084384486.1">
    <property type="nucleotide sequence ID" value="NZ_CP021422.1"/>
</dbReference>
<dbReference type="KEGG" id="amur:ADH66_12875"/>
<dbReference type="Pfam" id="PF00395">
    <property type="entry name" value="SLH"/>
    <property type="match status" value="3"/>
</dbReference>
<feature type="compositionally biased region" description="Pro residues" evidence="2">
    <location>
        <begin position="1385"/>
        <end position="1417"/>
    </location>
</feature>
<evidence type="ECO:0000259" key="4">
    <source>
        <dbReference type="PROSITE" id="PS51272"/>
    </source>
</evidence>
<dbReference type="Proteomes" id="UP000596035">
    <property type="component" value="Chromosome"/>
</dbReference>
<evidence type="ECO:0000313" key="5">
    <source>
        <dbReference type="EMBL" id="ASB41465.1"/>
    </source>
</evidence>
<evidence type="ECO:0000313" key="8">
    <source>
        <dbReference type="Proteomes" id="UP000596035"/>
    </source>
</evidence>
<feature type="domain" description="SLH" evidence="4">
    <location>
        <begin position="1415"/>
        <end position="1478"/>
    </location>
</feature>
<dbReference type="Proteomes" id="UP000196710">
    <property type="component" value="Chromosome"/>
</dbReference>
<evidence type="ECO:0000256" key="1">
    <source>
        <dbReference type="ARBA" id="ARBA00022737"/>
    </source>
</evidence>
<feature type="signal peptide" evidence="3">
    <location>
        <begin position="1"/>
        <end position="24"/>
    </location>
</feature>
<reference evidence="5" key="1">
    <citation type="journal article" date="2017" name="Genome Announc.">
        <title>High-Quality Whole-Genome Sequences of the Oligo-Mouse-Microbiota Bacterial Community.</title>
        <authorList>
            <person name="Garzetti D."/>
            <person name="Brugiroux S."/>
            <person name="Bunk B."/>
            <person name="Pukall R."/>
            <person name="McCoy K.D."/>
            <person name="Macpherson A.J."/>
            <person name="Stecher B."/>
        </authorList>
    </citation>
    <scope>NUCLEOTIDE SEQUENCE</scope>
    <source>
        <strain evidence="5">KB18</strain>
    </source>
</reference>
<gene>
    <name evidence="5" type="ORF">ADH66_12875</name>
    <name evidence="6" type="ORF">I5Q82_03195</name>
</gene>
<dbReference type="Pfam" id="PF18998">
    <property type="entry name" value="Flg_new_2"/>
    <property type="match status" value="1"/>
</dbReference>
<evidence type="ECO:0000256" key="2">
    <source>
        <dbReference type="SAM" id="MobiDB-lite"/>
    </source>
</evidence>
<dbReference type="EMBL" id="CP065321">
    <property type="protein sequence ID" value="QQR30723.1"/>
    <property type="molecule type" value="Genomic_DNA"/>
</dbReference>
<dbReference type="PROSITE" id="PS51272">
    <property type="entry name" value="SLH"/>
    <property type="match status" value="3"/>
</dbReference>
<accession>A0A1Z2XSS5</accession>
<name>A0A1Z2XSS5_9FIRM</name>
<reference evidence="6 8" key="3">
    <citation type="submission" date="2020-11" db="EMBL/GenBank/DDBJ databases">
        <title>Closed and high quality bacterial genomes of the OMM12 community.</title>
        <authorList>
            <person name="Marbouty M."/>
            <person name="Lamy-Besnier Q."/>
            <person name="Debarbieux L."/>
            <person name="Koszul R."/>
        </authorList>
    </citation>
    <scope>NUCLEOTIDE SEQUENCE [LARGE SCALE GENOMIC DNA]</scope>
    <source>
        <strain evidence="6 8">KB18</strain>
    </source>
</reference>
<dbReference type="InterPro" id="IPR044060">
    <property type="entry name" value="Bacterial_rp_domain"/>
</dbReference>
<protein>
    <submittedName>
        <fullName evidence="6">S-layer homology domain-containing protein</fullName>
    </submittedName>
</protein>